<proteinExistence type="predicted"/>
<keyword evidence="5" id="KW-1185">Reference proteome</keyword>
<feature type="region of interest" description="Disordered" evidence="2">
    <location>
        <begin position="151"/>
        <end position="172"/>
    </location>
</feature>
<dbReference type="OrthoDB" id="41532at2759"/>
<dbReference type="PROSITE" id="PS51186">
    <property type="entry name" value="GNAT"/>
    <property type="match status" value="1"/>
</dbReference>
<dbReference type="PANTHER" id="PTHR13947">
    <property type="entry name" value="GNAT FAMILY N-ACETYLTRANSFERASE"/>
    <property type="match status" value="1"/>
</dbReference>
<dbReference type="Gene3D" id="3.40.630.30">
    <property type="match status" value="1"/>
</dbReference>
<gene>
    <name evidence="4" type="ORF">CONLIGDRAFT_48151</name>
</gene>
<evidence type="ECO:0000256" key="1">
    <source>
        <dbReference type="ARBA" id="ARBA00022679"/>
    </source>
</evidence>
<dbReference type="PANTHER" id="PTHR13947:SF37">
    <property type="entry name" value="LD18367P"/>
    <property type="match status" value="1"/>
</dbReference>
<name>A0A1J7J709_9PEZI</name>
<dbReference type="InParanoid" id="A0A1J7J709"/>
<dbReference type="InterPro" id="IPR016181">
    <property type="entry name" value="Acyl_CoA_acyltransferase"/>
</dbReference>
<dbReference type="AlphaFoldDB" id="A0A1J7J709"/>
<evidence type="ECO:0000313" key="4">
    <source>
        <dbReference type="EMBL" id="OIW35253.1"/>
    </source>
</evidence>
<dbReference type="InterPro" id="IPR050769">
    <property type="entry name" value="NAT_camello-type"/>
</dbReference>
<dbReference type="CDD" id="cd04301">
    <property type="entry name" value="NAT_SF"/>
    <property type="match status" value="1"/>
</dbReference>
<dbReference type="Pfam" id="PF00583">
    <property type="entry name" value="Acetyltransf_1"/>
    <property type="match status" value="1"/>
</dbReference>
<dbReference type="InterPro" id="IPR036388">
    <property type="entry name" value="WH-like_DNA-bd_sf"/>
</dbReference>
<dbReference type="SUPFAM" id="SSF46785">
    <property type="entry name" value="Winged helix' DNA-binding domain"/>
    <property type="match status" value="1"/>
</dbReference>
<dbReference type="SUPFAM" id="SSF55729">
    <property type="entry name" value="Acyl-CoA N-acyltransferases (Nat)"/>
    <property type="match status" value="1"/>
</dbReference>
<feature type="compositionally biased region" description="Basic and acidic residues" evidence="2">
    <location>
        <begin position="153"/>
        <end position="168"/>
    </location>
</feature>
<dbReference type="STRING" id="1408157.A0A1J7J709"/>
<evidence type="ECO:0000256" key="2">
    <source>
        <dbReference type="SAM" id="MobiDB-lite"/>
    </source>
</evidence>
<dbReference type="Gene3D" id="1.10.10.10">
    <property type="entry name" value="Winged helix-like DNA-binding domain superfamily/Winged helix DNA-binding domain"/>
    <property type="match status" value="1"/>
</dbReference>
<protein>
    <recommendedName>
        <fullName evidence="3">N-acetyltransferase domain-containing protein</fullName>
    </recommendedName>
</protein>
<accession>A0A1J7J709</accession>
<sequence>MPSATRDTADLVSHLRDASRKLVREWGFLQRTLAGSGLSPAALHCLIEIGDFGVRTSPRLRQVLKVQESELEHTIAELQHSGDIENHWQETESGDSERVFCPTERGLQTLRAINAYARDQARRALAVAPPNAGDKIIEAFTTYASALQSARQEPARDRSLPPRQEHGHGPVPELTFTVVSGYRHGILARCLEMHIGYYGCVAKCGAPFEAALARGFGDLCRRISNPMNEVWAVLERAPGDAVPSQGESRIVGTIWIDGEDLGEGVGHLRGFILDDSVRGRGLGRKLMDEAMAFVDKVGFKEVRLRTARQLTVARRMYEKAGFIEVGDVQEDPVVFGTELLMMEYVWKRRNSGGSEPVSETSLSLSVEMAGKDADGTVASVM</sequence>
<reference evidence="4 5" key="1">
    <citation type="submission" date="2016-10" db="EMBL/GenBank/DDBJ databases">
        <title>Draft genome sequence of Coniochaeta ligniaria NRRL30616, a lignocellulolytic fungus for bioabatement of inhibitors in plant biomass hydrolysates.</title>
        <authorList>
            <consortium name="DOE Joint Genome Institute"/>
            <person name="Jimenez D.J."/>
            <person name="Hector R.E."/>
            <person name="Riley R."/>
            <person name="Sun H."/>
            <person name="Grigoriev I.V."/>
            <person name="Van Elsas J.D."/>
            <person name="Nichols N.N."/>
        </authorList>
    </citation>
    <scope>NUCLEOTIDE SEQUENCE [LARGE SCALE GENOMIC DNA]</scope>
    <source>
        <strain evidence="4 5">NRRL 30616</strain>
    </source>
</reference>
<dbReference type="GO" id="GO:0008080">
    <property type="term" value="F:N-acetyltransferase activity"/>
    <property type="evidence" value="ECO:0007669"/>
    <property type="project" value="InterPro"/>
</dbReference>
<dbReference type="Proteomes" id="UP000182658">
    <property type="component" value="Unassembled WGS sequence"/>
</dbReference>
<dbReference type="EMBL" id="KV875093">
    <property type="protein sequence ID" value="OIW35253.1"/>
    <property type="molecule type" value="Genomic_DNA"/>
</dbReference>
<feature type="domain" description="N-acetyltransferase" evidence="3">
    <location>
        <begin position="247"/>
        <end position="346"/>
    </location>
</feature>
<evidence type="ECO:0000259" key="3">
    <source>
        <dbReference type="PROSITE" id="PS51186"/>
    </source>
</evidence>
<organism evidence="4 5">
    <name type="scientific">Coniochaeta ligniaria NRRL 30616</name>
    <dbReference type="NCBI Taxonomy" id="1408157"/>
    <lineage>
        <taxon>Eukaryota</taxon>
        <taxon>Fungi</taxon>
        <taxon>Dikarya</taxon>
        <taxon>Ascomycota</taxon>
        <taxon>Pezizomycotina</taxon>
        <taxon>Sordariomycetes</taxon>
        <taxon>Sordariomycetidae</taxon>
        <taxon>Coniochaetales</taxon>
        <taxon>Coniochaetaceae</taxon>
        <taxon>Coniochaeta</taxon>
    </lineage>
</organism>
<evidence type="ECO:0000313" key="5">
    <source>
        <dbReference type="Proteomes" id="UP000182658"/>
    </source>
</evidence>
<dbReference type="InterPro" id="IPR036390">
    <property type="entry name" value="WH_DNA-bd_sf"/>
</dbReference>
<keyword evidence="1" id="KW-0808">Transferase</keyword>
<dbReference type="InterPro" id="IPR000182">
    <property type="entry name" value="GNAT_dom"/>
</dbReference>